<evidence type="ECO:0000313" key="2">
    <source>
        <dbReference type="Proteomes" id="UP000033870"/>
    </source>
</evidence>
<reference evidence="1 2" key="1">
    <citation type="journal article" date="2015" name="Nature">
        <title>rRNA introns, odd ribosomes, and small enigmatic genomes across a large radiation of phyla.</title>
        <authorList>
            <person name="Brown C.T."/>
            <person name="Hug L.A."/>
            <person name="Thomas B.C."/>
            <person name="Sharon I."/>
            <person name="Castelle C.J."/>
            <person name="Singh A."/>
            <person name="Wilkins M.J."/>
            <person name="Williams K.H."/>
            <person name="Banfield J.F."/>
        </authorList>
    </citation>
    <scope>NUCLEOTIDE SEQUENCE [LARGE SCALE GENOMIC DNA]</scope>
</reference>
<dbReference type="STRING" id="1619044.UY92_C0001G0021"/>
<dbReference type="Gene3D" id="1.10.10.10">
    <property type="entry name" value="Winged helix-like DNA-binding domain superfamily/Winged helix DNA-binding domain"/>
    <property type="match status" value="1"/>
</dbReference>
<accession>A0A0G2ANT2</accession>
<proteinExistence type="predicted"/>
<comment type="caution">
    <text evidence="1">The sequence shown here is derived from an EMBL/GenBank/DDBJ whole genome shotgun (WGS) entry which is preliminary data.</text>
</comment>
<dbReference type="SUPFAM" id="SSF46785">
    <property type="entry name" value="Winged helix' DNA-binding domain"/>
    <property type="match status" value="1"/>
</dbReference>
<dbReference type="InterPro" id="IPR036388">
    <property type="entry name" value="WH-like_DNA-bd_sf"/>
</dbReference>
<name>A0A0G2ANT2_9BACT</name>
<evidence type="ECO:0008006" key="3">
    <source>
        <dbReference type="Google" id="ProtNLM"/>
    </source>
</evidence>
<dbReference type="Proteomes" id="UP000033870">
    <property type="component" value="Unassembled WGS sequence"/>
</dbReference>
<protein>
    <recommendedName>
        <fullName evidence="3">Transcriptional regulator</fullName>
    </recommendedName>
</protein>
<gene>
    <name evidence="1" type="ORF">UY92_C0001G0021</name>
</gene>
<sequence length="200" mass="23467">MLEHLFGSKTRVKLLRILFRFPDRSFFVREMARTLEVQINAVRREIEILMSVGLLREVEEKKGPDEEIQAGAMLRKYYRLDKEATLYPELHALLVKEQLLGEEQFVKDLQSKIGTPELLLLTGRFTHDDRAPSDILIVGSDIKDKIVARLVADYEKDFGFPIRYTIMDHQEFTDRRYVMDKFLFSLFEANHVKAVNVFDL</sequence>
<evidence type="ECO:0000313" key="1">
    <source>
        <dbReference type="EMBL" id="KKW43007.1"/>
    </source>
</evidence>
<organism evidence="1 2">
    <name type="scientific">Candidatus Magasanikbacteria bacterium GW2011_GWA2_56_11</name>
    <dbReference type="NCBI Taxonomy" id="1619044"/>
    <lineage>
        <taxon>Bacteria</taxon>
        <taxon>Candidatus Magasanikiibacteriota</taxon>
    </lineage>
</organism>
<dbReference type="EMBL" id="LCRX01000001">
    <property type="protein sequence ID" value="KKW43007.1"/>
    <property type="molecule type" value="Genomic_DNA"/>
</dbReference>
<dbReference type="InterPro" id="IPR036390">
    <property type="entry name" value="WH_DNA-bd_sf"/>
</dbReference>
<dbReference type="AlphaFoldDB" id="A0A0G2ANT2"/>